<accession>K0JJL6</accession>
<dbReference type="Proteomes" id="UP000003759">
    <property type="component" value="Chromosome"/>
</dbReference>
<evidence type="ECO:0000256" key="1">
    <source>
        <dbReference type="SAM" id="Phobius"/>
    </source>
</evidence>
<protein>
    <submittedName>
        <fullName evidence="2">Na+-driven multidrug efflux pump</fullName>
    </submittedName>
</protein>
<dbReference type="EMBL" id="HE793032">
    <property type="protein sequence ID" value="CCG57134.1"/>
    <property type="molecule type" value="Genomic_DNA"/>
</dbReference>
<evidence type="ECO:0000313" key="3">
    <source>
        <dbReference type="Proteomes" id="UP000003759"/>
    </source>
</evidence>
<name>K0JJL6_BRAPL</name>
<organism evidence="2 3">
    <name type="scientific">Brachyspira pilosicoli WesB</name>
    <dbReference type="NCBI Taxonomy" id="1161918"/>
    <lineage>
        <taxon>Bacteria</taxon>
        <taxon>Pseudomonadati</taxon>
        <taxon>Spirochaetota</taxon>
        <taxon>Spirochaetia</taxon>
        <taxon>Brachyspirales</taxon>
        <taxon>Brachyspiraceae</taxon>
        <taxon>Brachyspira</taxon>
    </lineage>
</organism>
<dbReference type="HOGENOM" id="CLU_3150191_0_0_12"/>
<keyword evidence="1" id="KW-1133">Transmembrane helix</keyword>
<keyword evidence="1" id="KW-0812">Transmembrane</keyword>
<proteinExistence type="predicted"/>
<evidence type="ECO:0000313" key="2">
    <source>
        <dbReference type="EMBL" id="CCG57134.1"/>
    </source>
</evidence>
<reference evidence="2 3" key="1">
    <citation type="journal article" date="2012" name="BMC Genomics">
        <title>Comparative genomics of Brachyspira pilosicoli strains: genome rearrangements, reductions and correlation of genetic compliment with phenotypic diversity.</title>
        <authorList>
            <person name="Mappley L.J."/>
            <person name="Black M.L."/>
            <person name="Abuoun M."/>
            <person name="Darby A.C."/>
            <person name="Woodward M.J."/>
            <person name="Parkhill J."/>
            <person name="Turner A.K."/>
            <person name="Bellgard M.I."/>
            <person name="La T."/>
            <person name="Phillips N.D."/>
            <person name="La Ragione R.M."/>
            <person name="Hampson D.J."/>
        </authorList>
    </citation>
    <scope>NUCLEOTIDE SEQUENCE [LARGE SCALE GENOMIC DNA]</scope>
    <source>
        <strain evidence="2">WesB</strain>
    </source>
</reference>
<dbReference type="KEGG" id="bpw:WESB_1669"/>
<feature type="transmembrane region" description="Helical" evidence="1">
    <location>
        <begin position="20"/>
        <end position="41"/>
    </location>
</feature>
<dbReference type="PATRIC" id="fig|1161918.5.peg.1180"/>
<dbReference type="AlphaFoldDB" id="K0JJL6"/>
<gene>
    <name evidence="2" type="ORF">WESB_1669</name>
</gene>
<sequence length="48" mass="5605">MTDKKTKQEEKYKYLTQANIEPLIVKMAIPTIISMLTTSFYNMADTFL</sequence>
<keyword evidence="1" id="KW-0472">Membrane</keyword>